<feature type="compositionally biased region" description="Basic and acidic residues" evidence="1">
    <location>
        <begin position="1"/>
        <end position="10"/>
    </location>
</feature>
<dbReference type="AlphaFoldDB" id="F2E0M8"/>
<proteinExistence type="evidence at transcript level"/>
<organism evidence="2">
    <name type="scientific">Hordeum vulgare subsp. vulgare</name>
    <name type="common">Domesticated barley</name>
    <dbReference type="NCBI Taxonomy" id="112509"/>
    <lineage>
        <taxon>Eukaryota</taxon>
        <taxon>Viridiplantae</taxon>
        <taxon>Streptophyta</taxon>
        <taxon>Embryophyta</taxon>
        <taxon>Tracheophyta</taxon>
        <taxon>Spermatophyta</taxon>
        <taxon>Magnoliopsida</taxon>
        <taxon>Liliopsida</taxon>
        <taxon>Poales</taxon>
        <taxon>Poaceae</taxon>
        <taxon>BOP clade</taxon>
        <taxon>Pooideae</taxon>
        <taxon>Triticodae</taxon>
        <taxon>Triticeae</taxon>
        <taxon>Hordeinae</taxon>
        <taxon>Hordeum</taxon>
    </lineage>
</organism>
<name>F2E0M8_HORVV</name>
<dbReference type="EMBL" id="AK369699">
    <property type="protein sequence ID" value="BAK00900.1"/>
    <property type="molecule type" value="mRNA"/>
</dbReference>
<protein>
    <submittedName>
        <fullName evidence="2">Predicted protein</fullName>
    </submittedName>
</protein>
<feature type="region of interest" description="Disordered" evidence="1">
    <location>
        <begin position="49"/>
        <end position="92"/>
    </location>
</feature>
<sequence>MSLKEMKEKSLVPLNSVPPNLVHHPAADRGNVRRRRCCAQVDAGAVTRLDPDLGRGRHRRSRPRLRQGPPSSCRIEGKAKDATSPAPAPVQGEAFRHTPRTLCAHSRTTKSPGSPTSSRFIRHSRPWFYATVPRVVPACPAHGNSTGNSEVAGRQGVGAEVAGRQRVGGKVAIRAVVRLYSCEILARIGAD</sequence>
<reference evidence="2" key="1">
    <citation type="journal article" date="2011" name="Plant Physiol.">
        <title>Comprehensive sequence analysis of 24,783 barley full-length cDNAs derived from 12 clone libraries.</title>
        <authorList>
            <person name="Matsumoto T."/>
            <person name="Tanaka T."/>
            <person name="Sakai H."/>
            <person name="Amano N."/>
            <person name="Kanamori H."/>
            <person name="Kurita K."/>
            <person name="Kikuta A."/>
            <person name="Kamiya K."/>
            <person name="Yamamoto M."/>
            <person name="Ikawa H."/>
            <person name="Fujii N."/>
            <person name="Hori K."/>
            <person name="Itoh T."/>
            <person name="Sato K."/>
        </authorList>
    </citation>
    <scope>NUCLEOTIDE SEQUENCE</scope>
    <source>
        <tissue evidence="2">Shoot and root</tissue>
    </source>
</reference>
<feature type="region of interest" description="Disordered" evidence="1">
    <location>
        <begin position="1"/>
        <end position="30"/>
    </location>
</feature>
<evidence type="ECO:0000256" key="1">
    <source>
        <dbReference type="SAM" id="MobiDB-lite"/>
    </source>
</evidence>
<evidence type="ECO:0000313" key="2">
    <source>
        <dbReference type="EMBL" id="BAK00900.1"/>
    </source>
</evidence>
<accession>F2E0M8</accession>
<feature type="compositionally biased region" description="Basic residues" evidence="1">
    <location>
        <begin position="56"/>
        <end position="65"/>
    </location>
</feature>